<evidence type="ECO:0000313" key="2">
    <source>
        <dbReference type="EMBL" id="TDP92421.1"/>
    </source>
</evidence>
<dbReference type="InterPro" id="IPR011249">
    <property type="entry name" value="Metalloenz_LuxS/M16"/>
</dbReference>
<evidence type="ECO:0000313" key="3">
    <source>
        <dbReference type="Proteomes" id="UP000295601"/>
    </source>
</evidence>
<proteinExistence type="predicted"/>
<evidence type="ECO:0000259" key="1">
    <source>
        <dbReference type="Pfam" id="PF00675"/>
    </source>
</evidence>
<protein>
    <submittedName>
        <fullName evidence="2">Insulinase (Peptidase family M16)</fullName>
    </submittedName>
</protein>
<sequence>MVSDHTPDKTTERHAGHVSLFLGVGSSSDHPSFPGTAHLMEHLLTRQLIGLLSEEHRSSVARLSARTYPDHIEIAVLTEEKLGEELAEELALGISLTECDDARLEEVRRVIQEIDSFASKSLHSKLSAQALRVRRRQPHLDDATVLGFGDPDLLDRIGWDQLRQHANIANNNFLVAFEGHVSRPSDTKVFTNRSLSLQMPAQRPSVKGLQRLGDVEKSADTFSAFSIEIASSFGFDPTHYEAIGIIAHAACKELSLNPSLYGRGRSGAPLAFVGPFGPTRSGQSVELILAGHVSDGVLLEGVVEVLDILGQPSKIHEHSADYEFTKSLTTAGRFGSFIDASFEAFHSLSPQQAFINETTERTQNTESESFIFEIIDELGASIETRIIV</sequence>
<dbReference type="EMBL" id="SNYA01000004">
    <property type="protein sequence ID" value="TDP92421.1"/>
    <property type="molecule type" value="Genomic_DNA"/>
</dbReference>
<gene>
    <name evidence="2" type="ORF">EDF62_1628</name>
</gene>
<dbReference type="Pfam" id="PF00675">
    <property type="entry name" value="Peptidase_M16"/>
    <property type="match status" value="1"/>
</dbReference>
<name>A0A4R6RZ39_9MICO</name>
<feature type="domain" description="Peptidase M16 N-terminal" evidence="1">
    <location>
        <begin position="12"/>
        <end position="133"/>
    </location>
</feature>
<dbReference type="RefSeq" id="WP_166644289.1">
    <property type="nucleotide sequence ID" value="NZ_SNYA01000004.1"/>
</dbReference>
<dbReference type="AlphaFoldDB" id="A0A4R6RZ39"/>
<dbReference type="GO" id="GO:0046872">
    <property type="term" value="F:metal ion binding"/>
    <property type="evidence" value="ECO:0007669"/>
    <property type="project" value="InterPro"/>
</dbReference>
<accession>A0A4R6RZ39</accession>
<comment type="caution">
    <text evidence="2">The sequence shown here is derived from an EMBL/GenBank/DDBJ whole genome shotgun (WGS) entry which is preliminary data.</text>
</comment>
<reference evidence="2 3" key="1">
    <citation type="submission" date="2019-03" db="EMBL/GenBank/DDBJ databases">
        <title>Genomic analyses of the natural microbiome of Caenorhabditis elegans.</title>
        <authorList>
            <person name="Samuel B."/>
        </authorList>
    </citation>
    <scope>NUCLEOTIDE SEQUENCE [LARGE SCALE GENOMIC DNA]</scope>
    <source>
        <strain evidence="2 3">JUb18</strain>
    </source>
</reference>
<organism evidence="2 3">
    <name type="scientific">Leucobacter luti</name>
    <dbReference type="NCBI Taxonomy" id="340320"/>
    <lineage>
        <taxon>Bacteria</taxon>
        <taxon>Bacillati</taxon>
        <taxon>Actinomycetota</taxon>
        <taxon>Actinomycetes</taxon>
        <taxon>Micrococcales</taxon>
        <taxon>Microbacteriaceae</taxon>
        <taxon>Leucobacter</taxon>
    </lineage>
</organism>
<dbReference type="Proteomes" id="UP000295601">
    <property type="component" value="Unassembled WGS sequence"/>
</dbReference>
<keyword evidence="3" id="KW-1185">Reference proteome</keyword>
<dbReference type="SUPFAM" id="SSF63411">
    <property type="entry name" value="LuxS/MPP-like metallohydrolase"/>
    <property type="match status" value="1"/>
</dbReference>
<dbReference type="InterPro" id="IPR011765">
    <property type="entry name" value="Pept_M16_N"/>
</dbReference>
<dbReference type="Gene3D" id="3.30.830.10">
    <property type="entry name" value="Metalloenzyme, LuxS/M16 peptidase-like"/>
    <property type="match status" value="1"/>
</dbReference>